<evidence type="ECO:0000313" key="4">
    <source>
        <dbReference type="Proteomes" id="UP000030765"/>
    </source>
</evidence>
<evidence type="ECO:0000256" key="1">
    <source>
        <dbReference type="SAM" id="MobiDB-lite"/>
    </source>
</evidence>
<reference evidence="2 4" key="1">
    <citation type="journal article" date="2014" name="BMC Genomics">
        <title>Genome sequence of Anopheles sinensis provides insight into genetics basis of mosquito competence for malaria parasites.</title>
        <authorList>
            <person name="Zhou D."/>
            <person name="Zhang D."/>
            <person name="Ding G."/>
            <person name="Shi L."/>
            <person name="Hou Q."/>
            <person name="Ye Y."/>
            <person name="Xu Y."/>
            <person name="Zhou H."/>
            <person name="Xiong C."/>
            <person name="Li S."/>
            <person name="Yu J."/>
            <person name="Hong S."/>
            <person name="Yu X."/>
            <person name="Zou P."/>
            <person name="Chen C."/>
            <person name="Chang X."/>
            <person name="Wang W."/>
            <person name="Lv Y."/>
            <person name="Sun Y."/>
            <person name="Ma L."/>
            <person name="Shen B."/>
            <person name="Zhu C."/>
        </authorList>
    </citation>
    <scope>NUCLEOTIDE SEQUENCE [LARGE SCALE GENOMIC DNA]</scope>
</reference>
<dbReference type="GO" id="GO:0016874">
    <property type="term" value="F:ligase activity"/>
    <property type="evidence" value="ECO:0007669"/>
    <property type="project" value="UniProtKB-KW"/>
</dbReference>
<protein>
    <submittedName>
        <fullName evidence="2 3">Putative ATP-dependent DNA ligase</fullName>
    </submittedName>
</protein>
<name>A0A084WH97_ANOSI</name>
<dbReference type="Proteomes" id="UP000030765">
    <property type="component" value="Unassembled WGS sequence"/>
</dbReference>
<proteinExistence type="predicted"/>
<keyword evidence="2" id="KW-0436">Ligase</keyword>
<dbReference type="VEuPathDB" id="VectorBase:ASIC017604"/>
<gene>
    <name evidence="2" type="ORF">ZHAS_00017604</name>
</gene>
<evidence type="ECO:0000313" key="2">
    <source>
        <dbReference type="EMBL" id="KFB49591.1"/>
    </source>
</evidence>
<sequence length="59" mass="6405">MTPRRNPSVNPSMSNKIETDVPERTGSVMKIAPVNHKMGRIEGSRPGRPLMAIVYVSGG</sequence>
<organism evidence="2">
    <name type="scientific">Anopheles sinensis</name>
    <name type="common">Mosquito</name>
    <dbReference type="NCBI Taxonomy" id="74873"/>
    <lineage>
        <taxon>Eukaryota</taxon>
        <taxon>Metazoa</taxon>
        <taxon>Ecdysozoa</taxon>
        <taxon>Arthropoda</taxon>
        <taxon>Hexapoda</taxon>
        <taxon>Insecta</taxon>
        <taxon>Pterygota</taxon>
        <taxon>Neoptera</taxon>
        <taxon>Endopterygota</taxon>
        <taxon>Diptera</taxon>
        <taxon>Nematocera</taxon>
        <taxon>Culicoidea</taxon>
        <taxon>Culicidae</taxon>
        <taxon>Anophelinae</taxon>
        <taxon>Anopheles</taxon>
    </lineage>
</organism>
<dbReference type="EnsemblMetazoa" id="ASIC017604-RA">
    <property type="protein sequence ID" value="ASIC017604-PA"/>
    <property type="gene ID" value="ASIC017604"/>
</dbReference>
<reference evidence="3" key="2">
    <citation type="submission" date="2020-05" db="UniProtKB">
        <authorList>
            <consortium name="EnsemblMetazoa"/>
        </authorList>
    </citation>
    <scope>IDENTIFICATION</scope>
</reference>
<evidence type="ECO:0000313" key="3">
    <source>
        <dbReference type="EnsemblMetazoa" id="ASIC017604-PA"/>
    </source>
</evidence>
<dbReference type="AlphaFoldDB" id="A0A084WH97"/>
<dbReference type="EMBL" id="ATLV01023795">
    <property type="status" value="NOT_ANNOTATED_CDS"/>
    <property type="molecule type" value="Genomic_DNA"/>
</dbReference>
<accession>A0A084WH97</accession>
<feature type="compositionally biased region" description="Polar residues" evidence="1">
    <location>
        <begin position="1"/>
        <end position="16"/>
    </location>
</feature>
<keyword evidence="4" id="KW-1185">Reference proteome</keyword>
<dbReference type="EMBL" id="KE525346">
    <property type="protein sequence ID" value="KFB49591.1"/>
    <property type="molecule type" value="Genomic_DNA"/>
</dbReference>
<feature type="region of interest" description="Disordered" evidence="1">
    <location>
        <begin position="1"/>
        <end position="23"/>
    </location>
</feature>